<keyword evidence="4" id="KW-1185">Reference proteome</keyword>
<dbReference type="Pfam" id="PF00378">
    <property type="entry name" value="ECH_1"/>
    <property type="match status" value="1"/>
</dbReference>
<evidence type="ECO:0000256" key="1">
    <source>
        <dbReference type="ARBA" id="ARBA00005254"/>
    </source>
</evidence>
<accession>A0A917FQX9</accession>
<organism evidence="3 4">
    <name type="scientific">Arenimonas maotaiensis</name>
    <dbReference type="NCBI Taxonomy" id="1446479"/>
    <lineage>
        <taxon>Bacteria</taxon>
        <taxon>Pseudomonadati</taxon>
        <taxon>Pseudomonadota</taxon>
        <taxon>Gammaproteobacteria</taxon>
        <taxon>Lysobacterales</taxon>
        <taxon>Lysobacteraceae</taxon>
        <taxon>Arenimonas</taxon>
    </lineage>
</organism>
<dbReference type="InterPro" id="IPR029045">
    <property type="entry name" value="ClpP/crotonase-like_dom_sf"/>
</dbReference>
<evidence type="ECO:0000256" key="2">
    <source>
        <dbReference type="RuleBase" id="RU003707"/>
    </source>
</evidence>
<dbReference type="PANTHER" id="PTHR42964">
    <property type="entry name" value="ENOYL-COA HYDRATASE"/>
    <property type="match status" value="1"/>
</dbReference>
<evidence type="ECO:0000313" key="4">
    <source>
        <dbReference type="Proteomes" id="UP000632858"/>
    </source>
</evidence>
<dbReference type="GO" id="GO:0003824">
    <property type="term" value="F:catalytic activity"/>
    <property type="evidence" value="ECO:0007669"/>
    <property type="project" value="InterPro"/>
</dbReference>
<proteinExistence type="inferred from homology"/>
<name>A0A917FQX9_9GAMM</name>
<dbReference type="InterPro" id="IPR014748">
    <property type="entry name" value="Enoyl-CoA_hydra_C"/>
</dbReference>
<dbReference type="Gene3D" id="1.10.12.10">
    <property type="entry name" value="Lyase 2-enoyl-coa Hydratase, Chain A, domain 2"/>
    <property type="match status" value="1"/>
</dbReference>
<dbReference type="InterPro" id="IPR001753">
    <property type="entry name" value="Enoyl-CoA_hydra/iso"/>
</dbReference>
<dbReference type="InterPro" id="IPR051683">
    <property type="entry name" value="Enoyl-CoA_Hydratase/Isomerase"/>
</dbReference>
<dbReference type="PANTHER" id="PTHR42964:SF1">
    <property type="entry name" value="POLYKETIDE BIOSYNTHESIS ENOYL-COA HYDRATASE PKSH-RELATED"/>
    <property type="match status" value="1"/>
</dbReference>
<dbReference type="EMBL" id="BMFO01000004">
    <property type="protein sequence ID" value="GGF96750.1"/>
    <property type="molecule type" value="Genomic_DNA"/>
</dbReference>
<dbReference type="Gene3D" id="3.90.226.10">
    <property type="entry name" value="2-enoyl-CoA Hydratase, Chain A, domain 1"/>
    <property type="match status" value="1"/>
</dbReference>
<dbReference type="RefSeq" id="WP_188450064.1">
    <property type="nucleotide sequence ID" value="NZ_BMFO01000004.1"/>
</dbReference>
<comment type="caution">
    <text evidence="3">The sequence shown here is derived from an EMBL/GenBank/DDBJ whole genome shotgun (WGS) entry which is preliminary data.</text>
</comment>
<dbReference type="CDD" id="cd06558">
    <property type="entry name" value="crotonase-like"/>
    <property type="match status" value="1"/>
</dbReference>
<dbReference type="InterPro" id="IPR018376">
    <property type="entry name" value="Enoyl-CoA_hyd/isom_CS"/>
</dbReference>
<evidence type="ECO:0000313" key="3">
    <source>
        <dbReference type="EMBL" id="GGF96750.1"/>
    </source>
</evidence>
<dbReference type="GO" id="GO:0008300">
    <property type="term" value="P:isoprenoid catabolic process"/>
    <property type="evidence" value="ECO:0007669"/>
    <property type="project" value="TreeGrafter"/>
</dbReference>
<gene>
    <name evidence="3" type="ORF">GCM10010960_17970</name>
</gene>
<dbReference type="SUPFAM" id="SSF52096">
    <property type="entry name" value="ClpP/crotonase"/>
    <property type="match status" value="1"/>
</dbReference>
<dbReference type="Proteomes" id="UP000632858">
    <property type="component" value="Unassembled WGS sequence"/>
</dbReference>
<reference evidence="3" key="1">
    <citation type="journal article" date="2014" name="Int. J. Syst. Evol. Microbiol.">
        <title>Complete genome sequence of Corynebacterium casei LMG S-19264T (=DSM 44701T), isolated from a smear-ripened cheese.</title>
        <authorList>
            <consortium name="US DOE Joint Genome Institute (JGI-PGF)"/>
            <person name="Walter F."/>
            <person name="Albersmeier A."/>
            <person name="Kalinowski J."/>
            <person name="Ruckert C."/>
        </authorList>
    </citation>
    <scope>NUCLEOTIDE SEQUENCE</scope>
    <source>
        <strain evidence="3">CGMCC 1.12726</strain>
    </source>
</reference>
<dbReference type="PROSITE" id="PS00166">
    <property type="entry name" value="ENOYL_COA_HYDRATASE"/>
    <property type="match status" value="1"/>
</dbReference>
<reference evidence="3" key="2">
    <citation type="submission" date="2020-09" db="EMBL/GenBank/DDBJ databases">
        <authorList>
            <person name="Sun Q."/>
            <person name="Zhou Y."/>
        </authorList>
    </citation>
    <scope>NUCLEOTIDE SEQUENCE</scope>
    <source>
        <strain evidence="3">CGMCC 1.12726</strain>
    </source>
</reference>
<dbReference type="AlphaFoldDB" id="A0A917FQX9"/>
<protein>
    <submittedName>
        <fullName evidence="3">Enoyl-CoA hydratase</fullName>
    </submittedName>
</protein>
<sequence length="264" mass="28084">MSDSVLLSRHGGIATLTLNRPGTHNAFDAGLIADLDRALAELEADPARALVLTGAGSTFSAGADLNWMRAMAQADEQENFADAMALARCLRRLNELPIPTLARVNGSAYGGGVGLLSCCDIAVAADSAKFTLSEVKLGLVPAVISPYVIAAIGARQARRYFLTAEIIEAPRAREIGLVHECVPVAQLDETVERILHWLGKAGPQAVREAKQLIAGHAPAQTELQRENQDRDNAALIARLRVGAEGQEGLGAFLDKRAPHWVSGR</sequence>
<comment type="similarity">
    <text evidence="1 2">Belongs to the enoyl-CoA hydratase/isomerase family.</text>
</comment>